<organism evidence="2 3">
    <name type="scientific">Blastomyces percursus</name>
    <dbReference type="NCBI Taxonomy" id="1658174"/>
    <lineage>
        <taxon>Eukaryota</taxon>
        <taxon>Fungi</taxon>
        <taxon>Dikarya</taxon>
        <taxon>Ascomycota</taxon>
        <taxon>Pezizomycotina</taxon>
        <taxon>Eurotiomycetes</taxon>
        <taxon>Eurotiomycetidae</taxon>
        <taxon>Onygenales</taxon>
        <taxon>Ajellomycetaceae</taxon>
        <taxon>Blastomyces</taxon>
    </lineage>
</organism>
<accession>A0A1J9RDG2</accession>
<dbReference type="VEuPathDB" id="FungiDB:ACJ73_02588"/>
<dbReference type="PANTHER" id="PTHR37490:SF3">
    <property type="entry name" value="DUF3431 DOMAIN CONTAINING PROTEIN"/>
    <property type="match status" value="1"/>
</dbReference>
<feature type="region of interest" description="Disordered" evidence="1">
    <location>
        <begin position="312"/>
        <end position="348"/>
    </location>
</feature>
<dbReference type="Pfam" id="PF11913">
    <property type="entry name" value="DUF3431"/>
    <property type="match status" value="1"/>
</dbReference>
<proteinExistence type="predicted"/>
<dbReference type="Proteomes" id="UP000242791">
    <property type="component" value="Unassembled WGS sequence"/>
</dbReference>
<dbReference type="EMBL" id="LGTZ01000281">
    <property type="protein sequence ID" value="OJD26044.1"/>
    <property type="molecule type" value="Genomic_DNA"/>
</dbReference>
<dbReference type="OrthoDB" id="426718at2759"/>
<evidence type="ECO:0000313" key="3">
    <source>
        <dbReference type="Proteomes" id="UP000242791"/>
    </source>
</evidence>
<gene>
    <name evidence="2" type="ORF">ACJ73_02588</name>
</gene>
<sequence length="348" mass="40133">MAISIAYRPSSPRLLRKPPAISGIMLLIYLTFFCLLCSMAKYCLSSFLASAGYESGRADREIIVAAMSKDDTSWLYEYLPDWGKKIYIVDNPNARLTVPKNKGRESMAYLSYIIDHYDRLPKHMIFIHPQRYQWHNDDPLYDNVPVIKNLQLPFLSQQGYVNLRCVWFLGCPVEIRPFTDTQREDVHAGAAFKSGFEELFPGSPVPKEVGVSCCAQFAVTLDQVHKRPKREYEHFREWLLNTPLPDELSGRIFEYSWHLIFGRDSVHCPTAEDCYCKQYGFCNLSCKNKGFCDGRYTIPPYSALPHGWPDFGWDGNPRRPGDPLPARKFPKQMQRPMQQKQQQQPAVG</sequence>
<comment type="caution">
    <text evidence="2">The sequence shown here is derived from an EMBL/GenBank/DDBJ whole genome shotgun (WGS) entry which is preliminary data.</text>
</comment>
<dbReference type="AlphaFoldDB" id="A0A1J9RDG2"/>
<keyword evidence="3" id="KW-1185">Reference proteome</keyword>
<evidence type="ECO:0000256" key="1">
    <source>
        <dbReference type="SAM" id="MobiDB-lite"/>
    </source>
</evidence>
<evidence type="ECO:0000313" key="2">
    <source>
        <dbReference type="EMBL" id="OJD26044.1"/>
    </source>
</evidence>
<feature type="compositionally biased region" description="Low complexity" evidence="1">
    <location>
        <begin position="331"/>
        <end position="348"/>
    </location>
</feature>
<protein>
    <submittedName>
        <fullName evidence="2">Uncharacterized protein</fullName>
    </submittedName>
</protein>
<dbReference type="InterPro" id="IPR021838">
    <property type="entry name" value="DUF3431"/>
</dbReference>
<dbReference type="PANTHER" id="PTHR37490">
    <property type="entry name" value="EXPRESSED PROTEIN"/>
    <property type="match status" value="1"/>
</dbReference>
<name>A0A1J9RDG2_9EURO</name>
<reference evidence="2 3" key="1">
    <citation type="submission" date="2015-08" db="EMBL/GenBank/DDBJ databases">
        <title>Emmonsia species relationships and genome sequence.</title>
        <authorList>
            <person name="Cuomo C.A."/>
            <person name="Schwartz I.S."/>
            <person name="Kenyon C."/>
            <person name="De Hoog G.S."/>
            <person name="Govender N.P."/>
            <person name="Botha A."/>
            <person name="Moreno L."/>
            <person name="De Vries M."/>
            <person name="Munoz J.F."/>
            <person name="Stielow J.B."/>
        </authorList>
    </citation>
    <scope>NUCLEOTIDE SEQUENCE [LARGE SCALE GENOMIC DNA]</scope>
    <source>
        <strain evidence="2 3">EI222</strain>
    </source>
</reference>